<dbReference type="RefSeq" id="WP_109531554.1">
    <property type="nucleotide sequence ID" value="NZ_CAXPUO010000024.1"/>
</dbReference>
<proteinExistence type="inferred from homology"/>
<dbReference type="Gene3D" id="3.40.30.10">
    <property type="entry name" value="Glutaredoxin"/>
    <property type="match status" value="1"/>
</dbReference>
<dbReference type="GO" id="GO:0034599">
    <property type="term" value="P:cellular response to oxidative stress"/>
    <property type="evidence" value="ECO:0007669"/>
    <property type="project" value="TreeGrafter"/>
</dbReference>
<gene>
    <name evidence="7" type="primary">grxC</name>
    <name evidence="7" type="ORF">C4N9_01735</name>
</gene>
<dbReference type="PROSITE" id="PS51354">
    <property type="entry name" value="GLUTAREDOXIN_2"/>
    <property type="match status" value="1"/>
</dbReference>
<sequence length="85" mass="9339">MAKVEIYTSPFCGYCHAAKRLLTKKGVEFTEYDVMSDASIKPAMIERAKGSRTVPQIFIDDRHIGGSDELHALDRQGGLDPLLAG</sequence>
<keyword evidence="4 5" id="KW-0249">Electron transport</keyword>
<dbReference type="InterPro" id="IPR014025">
    <property type="entry name" value="Glutaredoxin_subgr"/>
</dbReference>
<dbReference type="PANTHER" id="PTHR45694">
    <property type="entry name" value="GLUTAREDOXIN 2"/>
    <property type="match status" value="1"/>
</dbReference>
<evidence type="ECO:0000256" key="5">
    <source>
        <dbReference type="RuleBase" id="RU364065"/>
    </source>
</evidence>
<accession>A0A2U2CIN7</accession>
<organism evidence="7 8">
    <name type="scientific">Pararhodobacter marinus</name>
    <dbReference type="NCBI Taxonomy" id="2184063"/>
    <lineage>
        <taxon>Bacteria</taxon>
        <taxon>Pseudomonadati</taxon>
        <taxon>Pseudomonadota</taxon>
        <taxon>Alphaproteobacteria</taxon>
        <taxon>Rhodobacterales</taxon>
        <taxon>Paracoccaceae</taxon>
        <taxon>Pararhodobacter</taxon>
    </lineage>
</organism>
<dbReference type="InterPro" id="IPR002109">
    <property type="entry name" value="Glutaredoxin"/>
</dbReference>
<keyword evidence="3 5" id="KW-0813">Transport</keyword>
<keyword evidence="5" id="KW-0676">Redox-active center</keyword>
<dbReference type="PRINTS" id="PR00160">
    <property type="entry name" value="GLUTAREDOXIN"/>
</dbReference>
<name>A0A2U2CIN7_9RHOB</name>
<evidence type="ECO:0000256" key="2">
    <source>
        <dbReference type="ARBA" id="ARBA00007787"/>
    </source>
</evidence>
<dbReference type="InterPro" id="IPR036249">
    <property type="entry name" value="Thioredoxin-like_sf"/>
</dbReference>
<evidence type="ECO:0000313" key="7">
    <source>
        <dbReference type="EMBL" id="PWE31753.1"/>
    </source>
</evidence>
<dbReference type="GO" id="GO:0015038">
    <property type="term" value="F:glutathione disulfide oxidoreductase activity"/>
    <property type="evidence" value="ECO:0007669"/>
    <property type="project" value="UniProtKB-UniRule"/>
</dbReference>
<evidence type="ECO:0000256" key="3">
    <source>
        <dbReference type="ARBA" id="ARBA00022448"/>
    </source>
</evidence>
<keyword evidence="5" id="KW-0963">Cytoplasm</keyword>
<dbReference type="GO" id="GO:0005737">
    <property type="term" value="C:cytoplasm"/>
    <property type="evidence" value="ECO:0007669"/>
    <property type="project" value="TreeGrafter"/>
</dbReference>
<evidence type="ECO:0000256" key="1">
    <source>
        <dbReference type="ARBA" id="ARBA00002549"/>
    </source>
</evidence>
<dbReference type="CDD" id="cd03418">
    <property type="entry name" value="GRX_GRXb_1_3_like"/>
    <property type="match status" value="1"/>
</dbReference>
<dbReference type="OrthoDB" id="9814618at2"/>
<dbReference type="AlphaFoldDB" id="A0A2U2CIN7"/>
<evidence type="ECO:0000256" key="4">
    <source>
        <dbReference type="ARBA" id="ARBA00022982"/>
    </source>
</evidence>
<dbReference type="GeneID" id="94363599"/>
<evidence type="ECO:0000259" key="6">
    <source>
        <dbReference type="Pfam" id="PF00462"/>
    </source>
</evidence>
<dbReference type="InterPro" id="IPR011900">
    <property type="entry name" value="GRX_bact"/>
</dbReference>
<protein>
    <recommendedName>
        <fullName evidence="5">Glutaredoxin</fullName>
    </recommendedName>
</protein>
<reference evidence="7 8" key="1">
    <citation type="submission" date="2018-05" db="EMBL/GenBank/DDBJ databases">
        <title>Pararhodobacter marina sp. nov., isolated from deep-sea water of the Indian Ocean.</title>
        <authorList>
            <person name="Lai Q.Sr."/>
            <person name="Liu X."/>
            <person name="Shao Z."/>
        </authorList>
    </citation>
    <scope>NUCLEOTIDE SEQUENCE [LARGE SCALE GENOMIC DNA]</scope>
    <source>
        <strain evidence="7 8">CIC4N-9</strain>
    </source>
</reference>
<feature type="domain" description="Glutaredoxin" evidence="6">
    <location>
        <begin position="4"/>
        <end position="64"/>
    </location>
</feature>
<comment type="function">
    <text evidence="1 5">Has a glutathione-disulfide oxidoreductase activity in the presence of NADPH and glutathione reductase. Reduces low molecular weight disulfides and proteins.</text>
</comment>
<dbReference type="SUPFAM" id="SSF52833">
    <property type="entry name" value="Thioredoxin-like"/>
    <property type="match status" value="1"/>
</dbReference>
<dbReference type="Pfam" id="PF00462">
    <property type="entry name" value="Glutaredoxin"/>
    <property type="match status" value="1"/>
</dbReference>
<comment type="caution">
    <text evidence="7">The sequence shown here is derived from an EMBL/GenBank/DDBJ whole genome shotgun (WGS) entry which is preliminary data.</text>
</comment>
<dbReference type="PANTHER" id="PTHR45694:SF18">
    <property type="entry name" value="GLUTAREDOXIN-1-RELATED"/>
    <property type="match status" value="1"/>
</dbReference>
<evidence type="ECO:0000313" key="8">
    <source>
        <dbReference type="Proteomes" id="UP000244940"/>
    </source>
</evidence>
<comment type="similarity">
    <text evidence="2 5">Belongs to the glutaredoxin family.</text>
</comment>
<keyword evidence="8" id="KW-1185">Reference proteome</keyword>
<dbReference type="EMBL" id="QEYD01000001">
    <property type="protein sequence ID" value="PWE31753.1"/>
    <property type="molecule type" value="Genomic_DNA"/>
</dbReference>
<dbReference type="GO" id="GO:0045454">
    <property type="term" value="P:cell redox homeostasis"/>
    <property type="evidence" value="ECO:0007669"/>
    <property type="project" value="InterPro"/>
</dbReference>
<dbReference type="Proteomes" id="UP000244940">
    <property type="component" value="Unassembled WGS sequence"/>
</dbReference>
<dbReference type="NCBIfam" id="TIGR02181">
    <property type="entry name" value="GRX_bact"/>
    <property type="match status" value="1"/>
</dbReference>